<comment type="caution">
    <text evidence="13">The sequence shown here is derived from an EMBL/GenBank/DDBJ whole genome shotgun (WGS) entry which is preliminary data.</text>
</comment>
<feature type="domain" description="Peptidase S59" evidence="12">
    <location>
        <begin position="830"/>
        <end position="971"/>
    </location>
</feature>
<feature type="region of interest" description="Disordered" evidence="11">
    <location>
        <begin position="1170"/>
        <end position="1192"/>
    </location>
</feature>
<keyword evidence="7" id="KW-0653">Protein transport</keyword>
<dbReference type="GO" id="GO:0044614">
    <property type="term" value="C:nuclear pore cytoplasmic filaments"/>
    <property type="evidence" value="ECO:0007669"/>
    <property type="project" value="TreeGrafter"/>
</dbReference>
<feature type="region of interest" description="Disordered" evidence="11">
    <location>
        <begin position="104"/>
        <end position="142"/>
    </location>
</feature>
<sequence>MFGSNSGFGSSGFGLNQNNQQSTFGSTAKPLGSTGFGSTSGTFPAQNSLTSTGFGQTSTGFGSTTANTGFGTNSSLFGSARPAASSANTGFFGSNTTGSFGAQNTNTTGFGMQTSGFGSQNAGFGSTVPKTGTSHTPFEPRVDRLPESGVIEKIQCITAMDAYLQWSQEELRAQDYEAGNKFGSGNTGFGLGGLNQTSTFGANKLGSTAASGSLFGSTNNAFGLNSSSTTSGFGAKPATTGAFGSSQTTGFGIGANQTSNAFGSSLAPSNAFGASQTTNTFGSNSGAFGSLNQAATNSFMTKPAQTGFGGFGQQTTGFGANTTTAQPATTGFGSSFGQTNTTSGFGSAAKPASTGFSFGNAVSTTTPTTNSLFGNTATNSTSLNKPTTSFGTGFGTTNTTTNNMFGNNTTSSTQSGGLFGNKQPSTTAATGGLFGQQNTSSGFGTNTQQAGGFSFGNKTNAFGNNTLGTNPTSNLLGNSFSTGTANNSTSLFGNNNTSTLGNTTNTGSLFGNNNATTSLFGNTNTQTNTLAQNQPSSGFGLGFNSNNTQQQNTGLGLGGSLFGNSLSTSNINQSVPNTGASLFGNQQQNAIAQNNTTLNPLYASANQNPFGNNPLFKNLNAISSSISSASNITATPIKPTTSDKQDSTAKKLPLTSIVLGTPKSISSISRQQTKSSTSNIGLVPTTPRRSRLSVASATPIRTSNINKSSIQNSGIGMFSDSGFLASESTIRSNVTRLTPKQKVEFPPPRTPRSDSKRLSTSISSEKLDSSNKGNSFSTPESFKTPNSEIKSTSNGILQGSNKKALTPSSITNSAPSVYLEDQNDESVLNHGEYWTSPSIEELRNLSPSKLKSVNEFMCGRYGYGQIRFDEPVDLTSVGAIASIPGQIILFANKVCTVYPDDNTKPPRGSGLNVPAVISLENCWPLDKSTREPIKSMTDTRVRNHIRRLKRIPETDFLDFVNGKWIFKVHHFSKYGIDDDDDDDDDFEGDNKIETEIKSTQPGFQEAVVAKNASATSNGGLNSEMDFDISRDIHTVSNSSRDNFKDSQTLENNSAMRINSPPSTKNIDIMENTSYGSTPSIALKASDLIRPTFSPNQRSLFSFKFNADSSSTNLPYNSNKQEPKQSSFFFKNSKNLKKLNENMILGQKRNSNQFSTFNHYSKFPNKPTPIRQINNHNSNPPSAVKGKNTGRTRPKTLSVKFSIDSKSEEQAVITKKAKTEIPTPSDAIHNCLSNSTSKDLFSDRSSIQLNRLELNLFKSPKEYGLDAGIFMSRSFRVGFGPGGSLVWISPSASGFKAVIQKIPLLSESPKFLECPSQKGATSKDSYNYNHAIYQLNKATIEAQMKYMQVINPSHSSEINADSIYTPSDCPKIITSSTHFSGSEKPLFIDIFDSISSKKSFPFTQGQSSHHEKNLWALGSALFDKPGYVGCISKTGYSAKNEDLLNSIKSKKQVTDWLQNYVKKNVINDLNSLNVGSIHNSNKTTSSDLSAKSIFYFLSGNQIDKACLAAASARDYHLATLISQIGSGGINGGGNDAQLQELIESQLLVWDRIQCDNPEKLQLSLEYKRLYNLISGKVDFECSASCKNDSKCCKLDWPRSLGMVLWYTSKIDDTLLTVVEKYKSLIDSNKAPQPLPMWACSLIGHDCDYSSDSDFLSLKQQLLSKNIFDVSFQLLLIYCGYNNSLENVLHPSGFNFCSDARLPYMFGWMLNEVHGYRFSKDHLSFDYLAQMMSSQLEMVGLWHYSVYVLLQTSNECTREILINRILTRYISTRNPDAILLDEVICRLCNSENKSELSLDMFYNVDYWTLSEEESFLIHKCKIPAIWIAKSRLACIRGSNYKFLKSEGMNKSIRLLDEFRWIVTTGNLESAFKFFITFIAPDCVVSSNNILLSNLLYVVDPNSQFLSRNESISITKVSQNSWEKEGYTYSTYLSIVTQLPDLLSKIASVTNDSSISGPENDFSGSKGVVEKQKMTKNINNLILKIMSDSSRLLSCLYTISSDLEETKLTSYFQKQISGTFSLSNLKKNILDQTNKKKQVMSYKAESRPFDGEILSSSDLNLLMTKSKIAFNHISSAISGINIQLKTSNFANSINGLNPENKFDFVIPNKSLQISSAQRLSIIQDISTGL</sequence>
<dbReference type="PANTHER" id="PTHR23198">
    <property type="entry name" value="NUCLEOPORIN"/>
    <property type="match status" value="1"/>
</dbReference>
<dbReference type="InterPro" id="IPR036903">
    <property type="entry name" value="Nup98_auto-Pept-S59_dom_sf"/>
</dbReference>
<dbReference type="InterPro" id="IPR037665">
    <property type="entry name" value="Nucleoporin_S59-like"/>
</dbReference>
<keyword evidence="4" id="KW-0677">Repeat</keyword>
<dbReference type="GO" id="GO:0008139">
    <property type="term" value="F:nuclear localization sequence binding"/>
    <property type="evidence" value="ECO:0007669"/>
    <property type="project" value="TreeGrafter"/>
</dbReference>
<protein>
    <submittedName>
        <fullName evidence="13">Nucleoporin</fullName>
    </submittedName>
</protein>
<evidence type="ECO:0000256" key="9">
    <source>
        <dbReference type="ARBA" id="ARBA00023132"/>
    </source>
</evidence>
<reference evidence="13 14" key="1">
    <citation type="submission" date="2017-01" db="EMBL/GenBank/DDBJ databases">
        <authorList>
            <person name="Mah S.A."/>
            <person name="Swanson W.J."/>
            <person name="Moy G.W."/>
            <person name="Vacquier V.D."/>
        </authorList>
    </citation>
    <scope>NUCLEOTIDE SEQUENCE [LARGE SCALE GENOMIC DNA]</scope>
    <source>
        <strain evidence="13 14">GSMNP</strain>
    </source>
</reference>
<keyword evidence="8" id="KW-0811">Translocation</keyword>
<dbReference type="GO" id="GO:0006405">
    <property type="term" value="P:RNA export from nucleus"/>
    <property type="evidence" value="ECO:0007669"/>
    <property type="project" value="TreeGrafter"/>
</dbReference>
<dbReference type="Gene3D" id="1.25.40.690">
    <property type="match status" value="1"/>
</dbReference>
<keyword evidence="5" id="KW-0068">Autocatalytic cleavage</keyword>
<dbReference type="InterPro" id="IPR021967">
    <property type="entry name" value="Nup98_C"/>
</dbReference>
<dbReference type="PROSITE" id="PS51434">
    <property type="entry name" value="NUP_C"/>
    <property type="match status" value="1"/>
</dbReference>
<feature type="compositionally biased region" description="Low complexity" evidence="11">
    <location>
        <begin position="1"/>
        <end position="22"/>
    </location>
</feature>
<dbReference type="Pfam" id="PF12110">
    <property type="entry name" value="Nup96"/>
    <property type="match status" value="1"/>
</dbReference>
<evidence type="ECO:0000313" key="13">
    <source>
        <dbReference type="EMBL" id="OMJ18991.1"/>
    </source>
</evidence>
<dbReference type="STRING" id="133412.A0A1R1XWE2"/>
<keyword evidence="3" id="KW-0813">Transport</keyword>
<feature type="compositionally biased region" description="Polar residues" evidence="11">
    <location>
        <begin position="104"/>
        <end position="136"/>
    </location>
</feature>
<keyword evidence="14" id="KW-1185">Reference proteome</keyword>
<dbReference type="FunFam" id="3.30.1610.10:FF:000003">
    <property type="entry name" value="Nucleoporin SONB, putative"/>
    <property type="match status" value="1"/>
</dbReference>
<feature type="region of interest" description="Disordered" evidence="11">
    <location>
        <begin position="1"/>
        <end position="56"/>
    </location>
</feature>
<feature type="compositionally biased region" description="Polar residues" evidence="11">
    <location>
        <begin position="758"/>
        <end position="810"/>
    </location>
</feature>
<feature type="compositionally biased region" description="Polar residues" evidence="11">
    <location>
        <begin position="665"/>
        <end position="680"/>
    </location>
</feature>
<dbReference type="EMBL" id="LSSN01001605">
    <property type="protein sequence ID" value="OMJ18991.1"/>
    <property type="molecule type" value="Genomic_DNA"/>
</dbReference>
<evidence type="ECO:0000256" key="4">
    <source>
        <dbReference type="ARBA" id="ARBA00022737"/>
    </source>
</evidence>
<organism evidence="13 14">
    <name type="scientific">Smittium culicis</name>
    <dbReference type="NCBI Taxonomy" id="133412"/>
    <lineage>
        <taxon>Eukaryota</taxon>
        <taxon>Fungi</taxon>
        <taxon>Fungi incertae sedis</taxon>
        <taxon>Zoopagomycota</taxon>
        <taxon>Kickxellomycotina</taxon>
        <taxon>Harpellomycetes</taxon>
        <taxon>Harpellales</taxon>
        <taxon>Legeriomycetaceae</taxon>
        <taxon>Smittium</taxon>
    </lineage>
</organism>
<dbReference type="GO" id="GO:0000973">
    <property type="term" value="P:post-transcriptional tethering of RNA polymerase II gene DNA at nuclear periphery"/>
    <property type="evidence" value="ECO:0007669"/>
    <property type="project" value="TreeGrafter"/>
</dbReference>
<feature type="region of interest" description="Disordered" evidence="11">
    <location>
        <begin position="734"/>
        <end position="810"/>
    </location>
</feature>
<evidence type="ECO:0000256" key="7">
    <source>
        <dbReference type="ARBA" id="ARBA00022927"/>
    </source>
</evidence>
<evidence type="ECO:0000256" key="3">
    <source>
        <dbReference type="ARBA" id="ARBA00022448"/>
    </source>
</evidence>
<dbReference type="Pfam" id="PF04096">
    <property type="entry name" value="Nucleoporin2"/>
    <property type="match status" value="1"/>
</dbReference>
<dbReference type="GO" id="GO:0051028">
    <property type="term" value="P:mRNA transport"/>
    <property type="evidence" value="ECO:0007669"/>
    <property type="project" value="UniProtKB-KW"/>
</dbReference>
<dbReference type="SUPFAM" id="SSF82215">
    <property type="entry name" value="C-terminal autoproteolytic domain of nucleoporin nup98"/>
    <property type="match status" value="1"/>
</dbReference>
<gene>
    <name evidence="13" type="ORF">AYI70_g5007</name>
</gene>
<dbReference type="InterPro" id="IPR007230">
    <property type="entry name" value="Nup98_auto-Pept-S59_dom"/>
</dbReference>
<feature type="compositionally biased region" description="Polar residues" evidence="11">
    <location>
        <begin position="1170"/>
        <end position="1180"/>
    </location>
</feature>
<evidence type="ECO:0000256" key="11">
    <source>
        <dbReference type="SAM" id="MobiDB-lite"/>
    </source>
</evidence>
<dbReference type="GO" id="GO:0006606">
    <property type="term" value="P:protein import into nucleus"/>
    <property type="evidence" value="ECO:0007669"/>
    <property type="project" value="TreeGrafter"/>
</dbReference>
<dbReference type="Gene3D" id="1.10.10.2360">
    <property type="match status" value="1"/>
</dbReference>
<dbReference type="GO" id="GO:0034398">
    <property type="term" value="P:telomere tethering at nuclear periphery"/>
    <property type="evidence" value="ECO:0007669"/>
    <property type="project" value="TreeGrafter"/>
</dbReference>
<evidence type="ECO:0000256" key="5">
    <source>
        <dbReference type="ARBA" id="ARBA00022813"/>
    </source>
</evidence>
<dbReference type="GO" id="GO:0017056">
    <property type="term" value="F:structural constituent of nuclear pore"/>
    <property type="evidence" value="ECO:0007669"/>
    <property type="project" value="InterPro"/>
</dbReference>
<dbReference type="OrthoDB" id="3797628at2759"/>
<dbReference type="Gene3D" id="3.30.1610.10">
    <property type="entry name" value="Peptidase S59, nucleoporin"/>
    <property type="match status" value="1"/>
</dbReference>
<evidence type="ECO:0000256" key="2">
    <source>
        <dbReference type="ARBA" id="ARBA00008926"/>
    </source>
</evidence>
<feature type="compositionally biased region" description="Polar residues" evidence="11">
    <location>
        <begin position="422"/>
        <end position="451"/>
    </location>
</feature>
<evidence type="ECO:0000256" key="6">
    <source>
        <dbReference type="ARBA" id="ARBA00022816"/>
    </source>
</evidence>
<comment type="similarity">
    <text evidence="2">Belongs to the nucleoporin GLFG family.</text>
</comment>
<dbReference type="PANTHER" id="PTHR23198:SF6">
    <property type="entry name" value="NUCLEAR PORE COMPLEX PROTEIN NUP98-NUP96"/>
    <property type="match status" value="1"/>
</dbReference>
<feature type="region of interest" description="Disordered" evidence="11">
    <location>
        <begin position="1037"/>
        <end position="1066"/>
    </location>
</feature>
<feature type="compositionally biased region" description="Low complexity" evidence="11">
    <location>
        <begin position="32"/>
        <end position="56"/>
    </location>
</feature>
<dbReference type="Proteomes" id="UP000187283">
    <property type="component" value="Unassembled WGS sequence"/>
</dbReference>
<evidence type="ECO:0000256" key="1">
    <source>
        <dbReference type="ARBA" id="ARBA00004567"/>
    </source>
</evidence>
<comment type="subcellular location">
    <subcellularLocation>
        <location evidence="1">Nucleus</location>
        <location evidence="1">Nuclear pore complex</location>
    </subcellularLocation>
</comment>
<proteinExistence type="inferred from homology"/>
<evidence type="ECO:0000256" key="10">
    <source>
        <dbReference type="ARBA" id="ARBA00023242"/>
    </source>
</evidence>
<evidence type="ECO:0000313" key="14">
    <source>
        <dbReference type="Proteomes" id="UP000187283"/>
    </source>
</evidence>
<accession>A0A1R1XWE2</accession>
<dbReference type="GO" id="GO:0003723">
    <property type="term" value="F:RNA binding"/>
    <property type="evidence" value="ECO:0007669"/>
    <property type="project" value="TreeGrafter"/>
</dbReference>
<name>A0A1R1XWE2_9FUNG</name>
<feature type="region of interest" description="Disordered" evidence="11">
    <location>
        <begin position="665"/>
        <end position="698"/>
    </location>
</feature>
<keyword evidence="10" id="KW-0539">Nucleus</keyword>
<feature type="region of interest" description="Disordered" evidence="11">
    <location>
        <begin position="421"/>
        <end position="451"/>
    </location>
</feature>
<evidence type="ECO:0000259" key="12">
    <source>
        <dbReference type="PROSITE" id="PS51434"/>
    </source>
</evidence>
<keyword evidence="6" id="KW-0509">mRNA transport</keyword>
<keyword evidence="9" id="KW-0906">Nuclear pore complex</keyword>
<evidence type="ECO:0000256" key="8">
    <source>
        <dbReference type="ARBA" id="ARBA00023010"/>
    </source>
</evidence>